<evidence type="ECO:0000313" key="3">
    <source>
        <dbReference type="EMBL" id="SHN05177.1"/>
    </source>
</evidence>
<dbReference type="Proteomes" id="UP000186002">
    <property type="component" value="Unassembled WGS sequence"/>
</dbReference>
<feature type="compositionally biased region" description="Polar residues" evidence="1">
    <location>
        <begin position="124"/>
        <end position="133"/>
    </location>
</feature>
<dbReference type="EMBL" id="FRBW01000005">
    <property type="protein sequence ID" value="SHN05177.1"/>
    <property type="molecule type" value="Genomic_DNA"/>
</dbReference>
<sequence length="133" mass="14420">MTQAELIAALPEGRLPPELMTLHPLDLLALFGLGLILASLVALLILPFTARRPSRKELIKATRPLPPEERLLAIARILGHLPEELRLAAYQSGPPPTDDAIERAALKNLKAHSKRAASHGSRRLIQTNGTLGP</sequence>
<feature type="transmembrane region" description="Helical" evidence="2">
    <location>
        <begin position="27"/>
        <end position="50"/>
    </location>
</feature>
<proteinExistence type="predicted"/>
<evidence type="ECO:0000313" key="4">
    <source>
        <dbReference type="Proteomes" id="UP000186002"/>
    </source>
</evidence>
<protein>
    <submittedName>
        <fullName evidence="3">Uncharacterized protein</fullName>
    </submittedName>
</protein>
<keyword evidence="2" id="KW-1133">Transmembrane helix</keyword>
<evidence type="ECO:0000256" key="1">
    <source>
        <dbReference type="SAM" id="MobiDB-lite"/>
    </source>
</evidence>
<dbReference type="STRING" id="735517.SAMN05444272_3853"/>
<keyword evidence="2" id="KW-0472">Membrane</keyword>
<keyword evidence="4" id="KW-1185">Reference proteome</keyword>
<gene>
    <name evidence="3" type="ORF">SAMN05444272_3853</name>
</gene>
<name>A0A1M7NN11_9HYPH</name>
<evidence type="ECO:0000256" key="2">
    <source>
        <dbReference type="SAM" id="Phobius"/>
    </source>
</evidence>
<organism evidence="3 4">
    <name type="scientific">Roseibium suaedae</name>
    <dbReference type="NCBI Taxonomy" id="735517"/>
    <lineage>
        <taxon>Bacteria</taxon>
        <taxon>Pseudomonadati</taxon>
        <taxon>Pseudomonadota</taxon>
        <taxon>Alphaproteobacteria</taxon>
        <taxon>Hyphomicrobiales</taxon>
        <taxon>Stappiaceae</taxon>
        <taxon>Roseibium</taxon>
    </lineage>
</organism>
<dbReference type="RefSeq" id="WP_208980174.1">
    <property type="nucleotide sequence ID" value="NZ_FRBW01000005.1"/>
</dbReference>
<reference evidence="3 4" key="1">
    <citation type="submission" date="2016-11" db="EMBL/GenBank/DDBJ databases">
        <authorList>
            <person name="Jaros S."/>
            <person name="Januszkiewicz K."/>
            <person name="Wedrychowicz H."/>
        </authorList>
    </citation>
    <scope>NUCLEOTIDE SEQUENCE [LARGE SCALE GENOMIC DNA]</scope>
    <source>
        <strain evidence="3 4">DSM 22153</strain>
    </source>
</reference>
<accession>A0A1M7NN11</accession>
<keyword evidence="2" id="KW-0812">Transmembrane</keyword>
<feature type="region of interest" description="Disordered" evidence="1">
    <location>
        <begin position="112"/>
        <end position="133"/>
    </location>
</feature>
<feature type="compositionally biased region" description="Basic residues" evidence="1">
    <location>
        <begin position="112"/>
        <end position="122"/>
    </location>
</feature>
<dbReference type="AlphaFoldDB" id="A0A1M7NN11"/>